<feature type="region of interest" description="Disordered" evidence="1">
    <location>
        <begin position="334"/>
        <end position="362"/>
    </location>
</feature>
<dbReference type="PANTHER" id="PTHR33840">
    <property type="match status" value="1"/>
</dbReference>
<dbReference type="InterPro" id="IPR018712">
    <property type="entry name" value="Tle1-like_cat"/>
</dbReference>
<protein>
    <submittedName>
        <fullName evidence="3">Putative alpha/beta hydrolase family protein DUF2235</fullName>
    </submittedName>
</protein>
<organism evidence="3 4">
    <name type="scientific">Rhodovulum imhoffii</name>
    <dbReference type="NCBI Taxonomy" id="365340"/>
    <lineage>
        <taxon>Bacteria</taxon>
        <taxon>Pseudomonadati</taxon>
        <taxon>Pseudomonadota</taxon>
        <taxon>Alphaproteobacteria</taxon>
        <taxon>Rhodobacterales</taxon>
        <taxon>Paracoccaceae</taxon>
        <taxon>Rhodovulum</taxon>
    </lineage>
</organism>
<dbReference type="SUPFAM" id="SSF53474">
    <property type="entry name" value="alpha/beta-Hydrolases"/>
    <property type="match status" value="1"/>
</dbReference>
<dbReference type="OrthoDB" id="4378831at2"/>
<reference evidence="3 4" key="1">
    <citation type="submission" date="2018-04" db="EMBL/GenBank/DDBJ databases">
        <title>Genomic Encyclopedia of Archaeal and Bacterial Type Strains, Phase II (KMG-II): from individual species to whole genera.</title>
        <authorList>
            <person name="Goeker M."/>
        </authorList>
    </citation>
    <scope>NUCLEOTIDE SEQUENCE [LARGE SCALE GENOMIC DNA]</scope>
    <source>
        <strain evidence="3 4">DSM 18064</strain>
    </source>
</reference>
<dbReference type="PANTHER" id="PTHR33840:SF1">
    <property type="entry name" value="TLE1 PHOSPHOLIPASE DOMAIN-CONTAINING PROTEIN"/>
    <property type="match status" value="1"/>
</dbReference>
<name>A0A2T5BW94_9RHOB</name>
<comment type="caution">
    <text evidence="3">The sequence shown here is derived from an EMBL/GenBank/DDBJ whole genome shotgun (WGS) entry which is preliminary data.</text>
</comment>
<feature type="domain" description="T6SS Phospholipase effector Tle1-like catalytic" evidence="2">
    <location>
        <begin position="32"/>
        <end position="281"/>
    </location>
</feature>
<dbReference type="Pfam" id="PF09994">
    <property type="entry name" value="T6SS_Tle1-like_cat"/>
    <property type="match status" value="1"/>
</dbReference>
<dbReference type="RefSeq" id="WP_107890517.1">
    <property type="nucleotide sequence ID" value="NZ_NHSI01000066.1"/>
</dbReference>
<accession>A0A2T5BW94</accession>
<evidence type="ECO:0000313" key="3">
    <source>
        <dbReference type="EMBL" id="PTN03915.1"/>
    </source>
</evidence>
<sequence>MRVNERVARLLRRPREEAARPRRALRSATDHVILLDGTLGGLDAGDLTHVGRTYQLLQELPASAPVSVYYEAGIQWPDWTRAHHVASGRGINEQIRRAYGYLASRYRVGDRIFLMGYSRGAFAARSLAGVLDSVGLLKAAHATERNLTQAWRHYRAGGDRDAAQVFREKYCLPDVSVEMIGVWDTVKALGLRLPLLWMLTEPRHAFHNHSLGPVVRHGYHALALDETREAFEPVLWECPAGWHGHVVQMWFRGTHGDVGGQVGNSTQALPLAHIPLVWMLERAAHHDLPLPEGWRARFPCDVTAPSVGMMRGWGKFFWLRHRRRIGLDVSEALHPTARRSDDPPGSTPRSVDQATFSSRAQG</sequence>
<keyword evidence="3" id="KW-0378">Hydrolase</keyword>
<evidence type="ECO:0000259" key="2">
    <source>
        <dbReference type="Pfam" id="PF09994"/>
    </source>
</evidence>
<evidence type="ECO:0000313" key="4">
    <source>
        <dbReference type="Proteomes" id="UP000243859"/>
    </source>
</evidence>
<dbReference type="InterPro" id="IPR029058">
    <property type="entry name" value="AB_hydrolase_fold"/>
</dbReference>
<feature type="compositionally biased region" description="Polar residues" evidence="1">
    <location>
        <begin position="347"/>
        <end position="362"/>
    </location>
</feature>
<dbReference type="EMBL" id="QAAA01000001">
    <property type="protein sequence ID" value="PTN03915.1"/>
    <property type="molecule type" value="Genomic_DNA"/>
</dbReference>
<dbReference type="Proteomes" id="UP000243859">
    <property type="component" value="Unassembled WGS sequence"/>
</dbReference>
<dbReference type="GO" id="GO:0016787">
    <property type="term" value="F:hydrolase activity"/>
    <property type="evidence" value="ECO:0007669"/>
    <property type="project" value="UniProtKB-KW"/>
</dbReference>
<gene>
    <name evidence="3" type="ORF">C8N32_101109</name>
</gene>
<proteinExistence type="predicted"/>
<evidence type="ECO:0000256" key="1">
    <source>
        <dbReference type="SAM" id="MobiDB-lite"/>
    </source>
</evidence>
<dbReference type="AlphaFoldDB" id="A0A2T5BW94"/>
<keyword evidence="4" id="KW-1185">Reference proteome</keyword>